<dbReference type="GeneID" id="117142472"/>
<evidence type="ECO:0000256" key="2">
    <source>
        <dbReference type="ARBA" id="ARBA00022771"/>
    </source>
</evidence>
<reference evidence="7" key="1">
    <citation type="submission" date="2025-08" db="UniProtKB">
        <authorList>
            <consortium name="RefSeq"/>
        </authorList>
    </citation>
    <scope>IDENTIFICATION</scope>
    <source>
        <strain evidence="7">Mau12</strain>
        <tissue evidence="7">Whole Body</tissue>
    </source>
</reference>
<feature type="region of interest" description="Disordered" evidence="4">
    <location>
        <begin position="218"/>
        <end position="263"/>
    </location>
</feature>
<keyword evidence="1" id="KW-0479">Metal-binding</keyword>
<sequence>STVLFFFKPCFSCIKYFILYICILLPACKPIKYTITSKRPSSVVLFSFFRPNGPILSRCSNLLRLILQLTAATSASASKIPPRKRGRPKTKVEDQTPKPKLLEKLQAATLNEEASEPAVYASTTKGGVKLIFNGHLFKFSFRKADYSVFQCCYREHGEECKVRVVCDQKRVFPYEGEHVHFMQASDKSCLPSQFMPGESGVISSLSPSKELLIKNTTKLEEADDKEEEDFEEFEIQEIDEIELDEPEKTPAKEEEVDPNDFREKIKRRLQKALQNKKK</sequence>
<evidence type="ECO:0000256" key="3">
    <source>
        <dbReference type="ARBA" id="ARBA00022833"/>
    </source>
</evidence>
<evidence type="ECO:0000256" key="1">
    <source>
        <dbReference type="ARBA" id="ARBA00022723"/>
    </source>
</evidence>
<dbReference type="Proteomes" id="UP000515162">
    <property type="component" value="Chromosome 3R"/>
</dbReference>
<feature type="region of interest" description="Disordered" evidence="4">
    <location>
        <begin position="77"/>
        <end position="96"/>
    </location>
</feature>
<feature type="compositionally biased region" description="Acidic residues" evidence="4">
    <location>
        <begin position="221"/>
        <end position="245"/>
    </location>
</feature>
<organism evidence="6 7">
    <name type="scientific">Drosophila mauritiana</name>
    <name type="common">Fruit fly</name>
    <dbReference type="NCBI Taxonomy" id="7226"/>
    <lineage>
        <taxon>Eukaryota</taxon>
        <taxon>Metazoa</taxon>
        <taxon>Ecdysozoa</taxon>
        <taxon>Arthropoda</taxon>
        <taxon>Hexapoda</taxon>
        <taxon>Insecta</taxon>
        <taxon>Pterygota</taxon>
        <taxon>Neoptera</taxon>
        <taxon>Endopterygota</taxon>
        <taxon>Diptera</taxon>
        <taxon>Brachycera</taxon>
        <taxon>Muscomorpha</taxon>
        <taxon>Ephydroidea</taxon>
        <taxon>Drosophilidae</taxon>
        <taxon>Drosophila</taxon>
        <taxon>Sophophora</taxon>
    </lineage>
</organism>
<evidence type="ECO:0000256" key="4">
    <source>
        <dbReference type="SAM" id="MobiDB-lite"/>
    </source>
</evidence>
<dbReference type="GO" id="GO:0008270">
    <property type="term" value="F:zinc ion binding"/>
    <property type="evidence" value="ECO:0007669"/>
    <property type="project" value="UniProtKB-KW"/>
</dbReference>
<keyword evidence="2" id="KW-0863">Zinc-finger</keyword>
<feature type="domain" description="FLYWCH-type" evidence="5">
    <location>
        <begin position="120"/>
        <end position="180"/>
    </location>
</feature>
<dbReference type="AlphaFoldDB" id="A0A6P8K198"/>
<evidence type="ECO:0000313" key="7">
    <source>
        <dbReference type="RefSeq" id="XP_033162378.1"/>
    </source>
</evidence>
<name>A0A6P8K198_DROMA</name>
<dbReference type="Pfam" id="PF04500">
    <property type="entry name" value="FLYWCH"/>
    <property type="match status" value="1"/>
</dbReference>
<dbReference type="Gene3D" id="2.20.25.240">
    <property type="match status" value="1"/>
</dbReference>
<dbReference type="InterPro" id="IPR007588">
    <property type="entry name" value="Znf_FLYWCH"/>
</dbReference>
<keyword evidence="3" id="KW-0862">Zinc</keyword>
<protein>
    <submittedName>
        <fullName evidence="7">Modifier of mdg4</fullName>
    </submittedName>
</protein>
<dbReference type="RefSeq" id="XP_033162378.1">
    <property type="nucleotide sequence ID" value="XM_033306487.1"/>
</dbReference>
<evidence type="ECO:0000313" key="6">
    <source>
        <dbReference type="Proteomes" id="UP000515162"/>
    </source>
</evidence>
<feature type="compositionally biased region" description="Basic and acidic residues" evidence="4">
    <location>
        <begin position="246"/>
        <end position="263"/>
    </location>
</feature>
<proteinExistence type="predicted"/>
<feature type="non-terminal residue" evidence="7">
    <location>
        <position position="1"/>
    </location>
</feature>
<keyword evidence="6" id="KW-1185">Reference proteome</keyword>
<evidence type="ECO:0000259" key="5">
    <source>
        <dbReference type="Pfam" id="PF04500"/>
    </source>
</evidence>
<gene>
    <name evidence="7" type="primary">LOC117142472</name>
</gene>
<accession>A0A6P8K198</accession>